<dbReference type="EMBL" id="JBHRTQ010000004">
    <property type="protein sequence ID" value="MFC3173548.1"/>
    <property type="molecule type" value="Genomic_DNA"/>
</dbReference>
<dbReference type="Proteomes" id="UP001595604">
    <property type="component" value="Unassembled WGS sequence"/>
</dbReference>
<sequence>MARKFLYAMAVLIALVFAGRLALTFYGANLMGLALVPRHGFEARPPLAPTAYADPALWLSRPGLAQDPARLRPAGLATSEAPLPAAVFFIHPTSYMSAAHWNAPAGANQADSQESDRLARMLVRAMASAFNASPDLWAPRYRQATFGAFLADRPERTAALDLAYGDVRQAFHAFLAAIAPGQPIVLVGDSQGALHLKRLLRDEVAGKPLARRIAAAYVVGWPVSLAHDLPAMGLPACTAPAQSRCVMSWLSYAEPADPKLTLAAYGRFPALDGKLPGGSPFLCSNPLTGGTSGMAPASRNRGTLVPDAAMEGGKLVPGMVPARCAPDGFLLIGPPPDMGQYVLPGNNYHVYDMLLFWANLRADAAARVAAWKPAA</sequence>
<dbReference type="InterPro" id="IPR021440">
    <property type="entry name" value="DUF3089"/>
</dbReference>
<proteinExistence type="predicted"/>
<dbReference type="Pfam" id="PF11288">
    <property type="entry name" value="DUF3089"/>
    <property type="match status" value="1"/>
</dbReference>
<dbReference type="SUPFAM" id="SSF53474">
    <property type="entry name" value="alpha/beta-Hydrolases"/>
    <property type="match status" value="1"/>
</dbReference>
<reference evidence="2" key="1">
    <citation type="journal article" date="2019" name="Int. J. Syst. Evol. Microbiol.">
        <title>The Global Catalogue of Microorganisms (GCM) 10K type strain sequencing project: providing services to taxonomists for standard genome sequencing and annotation.</title>
        <authorList>
            <consortium name="The Broad Institute Genomics Platform"/>
            <consortium name="The Broad Institute Genome Sequencing Center for Infectious Disease"/>
            <person name="Wu L."/>
            <person name="Ma J."/>
        </authorList>
    </citation>
    <scope>NUCLEOTIDE SEQUENCE [LARGE SCALE GENOMIC DNA]</scope>
    <source>
        <strain evidence="2">KCTC 42984</strain>
    </source>
</reference>
<gene>
    <name evidence="1" type="ORF">ACFOD9_04715</name>
</gene>
<comment type="caution">
    <text evidence="1">The sequence shown here is derived from an EMBL/GenBank/DDBJ whole genome shotgun (WGS) entry which is preliminary data.</text>
</comment>
<keyword evidence="2" id="KW-1185">Reference proteome</keyword>
<dbReference type="RefSeq" id="WP_379508930.1">
    <property type="nucleotide sequence ID" value="NZ_JBHRTQ010000004.1"/>
</dbReference>
<organism evidence="1 2">
    <name type="scientific">Novosphingobium bradum</name>
    <dbReference type="NCBI Taxonomy" id="1737444"/>
    <lineage>
        <taxon>Bacteria</taxon>
        <taxon>Pseudomonadati</taxon>
        <taxon>Pseudomonadota</taxon>
        <taxon>Alphaproteobacteria</taxon>
        <taxon>Sphingomonadales</taxon>
        <taxon>Sphingomonadaceae</taxon>
        <taxon>Novosphingobium</taxon>
    </lineage>
</organism>
<protein>
    <submittedName>
        <fullName evidence="1">DUF3089 domain-containing protein</fullName>
    </submittedName>
</protein>
<name>A0ABV7IRN3_9SPHN</name>
<accession>A0ABV7IRN3</accession>
<evidence type="ECO:0000313" key="1">
    <source>
        <dbReference type="EMBL" id="MFC3173548.1"/>
    </source>
</evidence>
<evidence type="ECO:0000313" key="2">
    <source>
        <dbReference type="Proteomes" id="UP001595604"/>
    </source>
</evidence>
<dbReference type="InterPro" id="IPR029058">
    <property type="entry name" value="AB_hydrolase_fold"/>
</dbReference>